<dbReference type="AlphaFoldDB" id="A0AAE7CRI7"/>
<evidence type="ECO:0000313" key="2">
    <source>
        <dbReference type="EMBL" id="QIV96374.1"/>
    </source>
</evidence>
<evidence type="ECO:0000313" key="3">
    <source>
        <dbReference type="Proteomes" id="UP000502004"/>
    </source>
</evidence>
<dbReference type="Gene3D" id="1.20.1260.10">
    <property type="match status" value="1"/>
</dbReference>
<dbReference type="EMBL" id="CP038241">
    <property type="protein sequence ID" value="QIV96374.1"/>
    <property type="molecule type" value="Genomic_DNA"/>
</dbReference>
<dbReference type="InterPro" id="IPR009078">
    <property type="entry name" value="Ferritin-like_SF"/>
</dbReference>
<reference evidence="2 3" key="1">
    <citation type="submission" date="2019-03" db="EMBL/GenBank/DDBJ databases">
        <title>Complete Genome Sequence of Allofrancisella inopinata Strain SYSU YG23 Isolated from Water-Cooling Systems in China.</title>
        <authorList>
            <person name="Ohrman C."/>
            <person name="Uneklint I."/>
            <person name="Sjodin A."/>
        </authorList>
    </citation>
    <scope>NUCLEOTIDE SEQUENCE [LARGE SCALE GENOMIC DNA]</scope>
    <source>
        <strain evidence="2 3">SYSU YG23</strain>
    </source>
</reference>
<dbReference type="Pfam" id="PF09537">
    <property type="entry name" value="DUF2383"/>
    <property type="match status" value="1"/>
</dbReference>
<dbReference type="RefSeq" id="WP_133941005.1">
    <property type="nucleotide sequence ID" value="NZ_CP038241.1"/>
</dbReference>
<feature type="domain" description="DUF2383" evidence="1">
    <location>
        <begin position="12"/>
        <end position="117"/>
    </location>
</feature>
<dbReference type="KEGG" id="aii:E4K63_05855"/>
<dbReference type="InterPro" id="IPR019052">
    <property type="entry name" value="DUF2383"/>
</dbReference>
<protein>
    <submittedName>
        <fullName evidence="2">DUF2383 domain-containing protein</fullName>
    </submittedName>
</protein>
<dbReference type="Proteomes" id="UP000502004">
    <property type="component" value="Chromosome"/>
</dbReference>
<organism evidence="2 3">
    <name type="scientific">Allofrancisella inopinata</name>
    <dbReference type="NCBI Taxonomy" id="1085647"/>
    <lineage>
        <taxon>Bacteria</taxon>
        <taxon>Pseudomonadati</taxon>
        <taxon>Pseudomonadota</taxon>
        <taxon>Gammaproteobacteria</taxon>
        <taxon>Thiotrichales</taxon>
        <taxon>Francisellaceae</taxon>
        <taxon>Allofrancisella</taxon>
    </lineage>
</organism>
<name>A0AAE7CRI7_9GAMM</name>
<evidence type="ECO:0000259" key="1">
    <source>
        <dbReference type="Pfam" id="PF09537"/>
    </source>
</evidence>
<sequence length="153" mass="17719">MATLVGTQSNFAKALTELAELDFDAIEAYEAAINRLENINYKKQLQRFKEDHEKHVRDLNEILLLHDHERVTGPSMKQWLTKGKVVISNITGDDISILQAMITNEEDTNTAYERMLDRQDKWSDSIEVLEKGLKDERHHKQWLKETIAAEGIE</sequence>
<keyword evidence="3" id="KW-1185">Reference proteome</keyword>
<proteinExistence type="predicted"/>
<accession>A0AAE7CRI7</accession>
<dbReference type="CDD" id="cd00657">
    <property type="entry name" value="Ferritin_like"/>
    <property type="match status" value="1"/>
</dbReference>
<dbReference type="InterPro" id="IPR012347">
    <property type="entry name" value="Ferritin-like"/>
</dbReference>
<gene>
    <name evidence="2" type="ORF">E4K63_05855</name>
</gene>
<dbReference type="SUPFAM" id="SSF47240">
    <property type="entry name" value="Ferritin-like"/>
    <property type="match status" value="1"/>
</dbReference>